<dbReference type="EMBL" id="PPRF01000036">
    <property type="protein sequence ID" value="PNZ27594.1"/>
    <property type="molecule type" value="Genomic_DNA"/>
</dbReference>
<dbReference type="AlphaFoldDB" id="A0A2K3YQK6"/>
<keyword evidence="3" id="KW-1185">Reference proteome</keyword>
<feature type="transmembrane region" description="Helical" evidence="1">
    <location>
        <begin position="66"/>
        <end position="88"/>
    </location>
</feature>
<name>A0A2K3YQK6_9STAP</name>
<feature type="transmembrane region" description="Helical" evidence="1">
    <location>
        <begin position="164"/>
        <end position="182"/>
    </location>
</feature>
<evidence type="ECO:0000313" key="2">
    <source>
        <dbReference type="EMBL" id="PNZ27594.1"/>
    </source>
</evidence>
<feature type="transmembrane region" description="Helical" evidence="1">
    <location>
        <begin position="132"/>
        <end position="152"/>
    </location>
</feature>
<keyword evidence="1" id="KW-0812">Transmembrane</keyword>
<dbReference type="Proteomes" id="UP000242752">
    <property type="component" value="Unassembled WGS sequence"/>
</dbReference>
<accession>A0A2K3YQK6</accession>
<reference evidence="2 3" key="1">
    <citation type="submission" date="2017-08" db="EMBL/GenBank/DDBJ databases">
        <title>Draft genome sequences of 64 type strains of genus Staph aureus.</title>
        <authorList>
            <person name="Cole K."/>
            <person name="Golubchik T."/>
            <person name="Russell J."/>
            <person name="Foster D."/>
            <person name="Llewelyn M."/>
            <person name="Wilson D."/>
            <person name="Crook D."/>
            <person name="Paul J."/>
        </authorList>
    </citation>
    <scope>NUCLEOTIDE SEQUENCE [LARGE SCALE GENOMIC DNA]</scope>
    <source>
        <strain evidence="2 3">DSM 21968</strain>
    </source>
</reference>
<organism evidence="2 3">
    <name type="scientific">Staphylococcus rostri</name>
    <dbReference type="NCBI Taxonomy" id="522262"/>
    <lineage>
        <taxon>Bacteria</taxon>
        <taxon>Bacillati</taxon>
        <taxon>Bacillota</taxon>
        <taxon>Bacilli</taxon>
        <taxon>Bacillales</taxon>
        <taxon>Staphylococcaceae</taxon>
        <taxon>Staphylococcus</taxon>
    </lineage>
</organism>
<evidence type="ECO:0000313" key="3">
    <source>
        <dbReference type="Proteomes" id="UP000242752"/>
    </source>
</evidence>
<keyword evidence="1" id="KW-0472">Membrane</keyword>
<sequence length="239" mass="27439">MRENDRELLERVETYLMDKGVTPHVIGDVKENLRKDIQKSEAQNIDYTAYRQKSSAELVLTIQKNLFIMHFNPVVFFVINFILIAYLYNKQLVPFGAVTGLFLVYVAVVLPLSIIIYLSVKHKSYLYRNKYERYLGLVLALGAFVLILMHTFNITLGIHVVTQYAHIGVAILGLIITVYGLYRRHFENTGIGLLLLQKTIDIVVPDIQIAQYISIALWIMLLVMIIIYTIDLSSNKDRG</sequence>
<gene>
    <name evidence="2" type="ORF">CD122_06365</name>
</gene>
<dbReference type="RefSeq" id="WP_103358159.1">
    <property type="nucleotide sequence ID" value="NZ_CP113107.1"/>
</dbReference>
<proteinExistence type="predicted"/>
<dbReference type="OrthoDB" id="2413739at2"/>
<protein>
    <submittedName>
        <fullName evidence="2">Uncharacterized protein</fullName>
    </submittedName>
</protein>
<comment type="caution">
    <text evidence="2">The sequence shown here is derived from an EMBL/GenBank/DDBJ whole genome shotgun (WGS) entry which is preliminary data.</text>
</comment>
<feature type="transmembrane region" description="Helical" evidence="1">
    <location>
        <begin position="100"/>
        <end position="120"/>
    </location>
</feature>
<keyword evidence="1" id="KW-1133">Transmembrane helix</keyword>
<evidence type="ECO:0000256" key="1">
    <source>
        <dbReference type="SAM" id="Phobius"/>
    </source>
</evidence>
<feature type="transmembrane region" description="Helical" evidence="1">
    <location>
        <begin position="209"/>
        <end position="230"/>
    </location>
</feature>